<feature type="transmembrane region" description="Helical" evidence="1">
    <location>
        <begin position="146"/>
        <end position="166"/>
    </location>
</feature>
<dbReference type="EMBL" id="FMUS01000007">
    <property type="protein sequence ID" value="SCY37477.1"/>
    <property type="molecule type" value="Genomic_DNA"/>
</dbReference>
<evidence type="ECO:0000259" key="2">
    <source>
        <dbReference type="SMART" id="SM00387"/>
    </source>
</evidence>
<dbReference type="RefSeq" id="WP_091541559.1">
    <property type="nucleotide sequence ID" value="NZ_FMUS01000007.1"/>
</dbReference>
<feature type="transmembrane region" description="Helical" evidence="1">
    <location>
        <begin position="208"/>
        <end position="225"/>
    </location>
</feature>
<dbReference type="InterPro" id="IPR003594">
    <property type="entry name" value="HATPase_dom"/>
</dbReference>
<protein>
    <submittedName>
        <fullName evidence="3">Two-component system, LytT family, sensor kinase</fullName>
    </submittedName>
</protein>
<dbReference type="InterPro" id="IPR036890">
    <property type="entry name" value="HATPase_C_sf"/>
</dbReference>
<keyword evidence="1" id="KW-0812">Transmembrane</keyword>
<evidence type="ECO:0000313" key="4">
    <source>
        <dbReference type="Proteomes" id="UP000198636"/>
    </source>
</evidence>
<evidence type="ECO:0000313" key="3">
    <source>
        <dbReference type="EMBL" id="SCY37477.1"/>
    </source>
</evidence>
<feature type="transmembrane region" description="Helical" evidence="1">
    <location>
        <begin position="178"/>
        <end position="196"/>
    </location>
</feature>
<keyword evidence="1" id="KW-0472">Membrane</keyword>
<feature type="domain" description="Histidine kinase/HSP90-like ATPase" evidence="2">
    <location>
        <begin position="453"/>
        <end position="558"/>
    </location>
</feature>
<dbReference type="STRING" id="1120976.SAMN03080606_01388"/>
<feature type="transmembrane region" description="Helical" evidence="1">
    <location>
        <begin position="34"/>
        <end position="54"/>
    </location>
</feature>
<accession>A0A1G5FE76</accession>
<name>A0A1G5FE76_9FIRM</name>
<dbReference type="Pfam" id="PF06580">
    <property type="entry name" value="His_kinase"/>
    <property type="match status" value="1"/>
</dbReference>
<gene>
    <name evidence="3" type="ORF">SAMN03080606_01388</name>
</gene>
<dbReference type="PANTHER" id="PTHR34220:SF7">
    <property type="entry name" value="SENSOR HISTIDINE KINASE YPDA"/>
    <property type="match status" value="1"/>
</dbReference>
<dbReference type="Proteomes" id="UP000198636">
    <property type="component" value="Unassembled WGS sequence"/>
</dbReference>
<dbReference type="GO" id="GO:0016020">
    <property type="term" value="C:membrane"/>
    <property type="evidence" value="ECO:0007669"/>
    <property type="project" value="InterPro"/>
</dbReference>
<keyword evidence="1" id="KW-1133">Transmembrane helix</keyword>
<dbReference type="PANTHER" id="PTHR34220">
    <property type="entry name" value="SENSOR HISTIDINE KINASE YPDA"/>
    <property type="match status" value="1"/>
</dbReference>
<dbReference type="GO" id="GO:0000155">
    <property type="term" value="F:phosphorelay sensor kinase activity"/>
    <property type="evidence" value="ECO:0007669"/>
    <property type="project" value="InterPro"/>
</dbReference>
<keyword evidence="3" id="KW-0808">Transferase</keyword>
<dbReference type="Pfam" id="PF16927">
    <property type="entry name" value="HisKA_7TM"/>
    <property type="match status" value="1"/>
</dbReference>
<dbReference type="Gene3D" id="3.30.450.20">
    <property type="entry name" value="PAS domain"/>
    <property type="match status" value="1"/>
</dbReference>
<dbReference type="AlphaFoldDB" id="A0A1G5FE76"/>
<dbReference type="Gene3D" id="3.30.565.10">
    <property type="entry name" value="Histidine kinase-like ATPase, C-terminal domain"/>
    <property type="match status" value="1"/>
</dbReference>
<dbReference type="OrthoDB" id="9809348at2"/>
<proteinExistence type="predicted"/>
<feature type="transmembrane region" description="Helical" evidence="1">
    <location>
        <begin position="6"/>
        <end position="27"/>
    </location>
</feature>
<dbReference type="InterPro" id="IPR010559">
    <property type="entry name" value="Sig_transdc_His_kin_internal"/>
</dbReference>
<keyword evidence="4" id="KW-1185">Reference proteome</keyword>
<organism evidence="3 4">
    <name type="scientific">Alkaliphilus peptidifermentans DSM 18978</name>
    <dbReference type="NCBI Taxonomy" id="1120976"/>
    <lineage>
        <taxon>Bacteria</taxon>
        <taxon>Bacillati</taxon>
        <taxon>Bacillota</taxon>
        <taxon>Clostridia</taxon>
        <taxon>Peptostreptococcales</taxon>
        <taxon>Natronincolaceae</taxon>
        <taxon>Alkaliphilus</taxon>
    </lineage>
</organism>
<reference evidence="3 4" key="1">
    <citation type="submission" date="2016-10" db="EMBL/GenBank/DDBJ databases">
        <authorList>
            <person name="de Groot N.N."/>
        </authorList>
    </citation>
    <scope>NUCLEOTIDE SEQUENCE [LARGE SCALE GENOMIC DNA]</scope>
    <source>
        <strain evidence="3 4">DSM 18978</strain>
    </source>
</reference>
<sequence>MNVVRLAFTLVLAASVFCAILLINYAYKKRSIPGANYFILLLITAIIYNLTYIGEINSNNLATAMFWFNLQHIPIPFQHYLWMMLSLEYSKATNKQLKIAKYLGLYHPISFILIYFTNNLHNLYISSYRFESNGYFPVIFSDKGPLFFLMVISGTLLGIISMTFYVRGVIKSSRLHKYGYFIMIFTSLFPWFTVYLNAANKNYLGIDYFPVVSIFSGILYMFGIFKFRIFNTIPIATEIVFRQSKEGVMVIDLTNHIVDANNTFINIYPELKELPHKYTLDSFIEKHPELNGIYGEDSTFKYKLEKDGTERHYSAEITKIVLEDGFEIGKIVTINDITIFVENEKNLKYIATTALDKAETNEMSFLQAQIKPHFLNNTLSVIGAMVTRDPNGAKKLIENLGEYLANCCYFDNTTPMVLLEEEIEAVNTYIAIEKTRFGDRLQFDIIYDTMPKINIPRLILQPLVENSIRHGILRKADGGNVWLIITNEETKISFEIKDNGVGISEEKLLQIRMGEGNNQGIGILNIHRRLIKHYGDGLKIDSKKGSFTSVKFSIPFHGKSQLESFNTVKF</sequence>
<dbReference type="InterPro" id="IPR031621">
    <property type="entry name" value="HisKA_7TM"/>
</dbReference>
<feature type="transmembrane region" description="Helical" evidence="1">
    <location>
        <begin position="99"/>
        <end position="117"/>
    </location>
</feature>
<dbReference type="InterPro" id="IPR050640">
    <property type="entry name" value="Bact_2-comp_sensor_kinase"/>
</dbReference>
<evidence type="ECO:0000256" key="1">
    <source>
        <dbReference type="SAM" id="Phobius"/>
    </source>
</evidence>
<dbReference type="Pfam" id="PF02518">
    <property type="entry name" value="HATPase_c"/>
    <property type="match status" value="1"/>
</dbReference>
<keyword evidence="3" id="KW-0418">Kinase</keyword>
<dbReference type="SMART" id="SM00387">
    <property type="entry name" value="HATPase_c"/>
    <property type="match status" value="1"/>
</dbReference>
<dbReference type="SUPFAM" id="SSF55874">
    <property type="entry name" value="ATPase domain of HSP90 chaperone/DNA topoisomerase II/histidine kinase"/>
    <property type="match status" value="1"/>
</dbReference>